<dbReference type="Proteomes" id="UP000483820">
    <property type="component" value="Chromosome X"/>
</dbReference>
<name>A0A6A5G4P5_CAERE</name>
<evidence type="ECO:0000259" key="3">
    <source>
        <dbReference type="PROSITE" id="PS51156"/>
    </source>
</evidence>
<feature type="region of interest" description="Disordered" evidence="2">
    <location>
        <begin position="1"/>
        <end position="75"/>
    </location>
</feature>
<proteinExistence type="predicted"/>
<feature type="compositionally biased region" description="Basic and acidic residues" evidence="2">
    <location>
        <begin position="17"/>
        <end position="26"/>
    </location>
</feature>
<organism evidence="4 5">
    <name type="scientific">Caenorhabditis remanei</name>
    <name type="common">Caenorhabditis vulgaris</name>
    <dbReference type="NCBI Taxonomy" id="31234"/>
    <lineage>
        <taxon>Eukaryota</taxon>
        <taxon>Metazoa</taxon>
        <taxon>Ecdysozoa</taxon>
        <taxon>Nematoda</taxon>
        <taxon>Chromadorea</taxon>
        <taxon>Rhabditida</taxon>
        <taxon>Rhabditina</taxon>
        <taxon>Rhabditomorpha</taxon>
        <taxon>Rhabditoidea</taxon>
        <taxon>Rhabditidae</taxon>
        <taxon>Peloderinae</taxon>
        <taxon>Caenorhabditis</taxon>
    </lineage>
</organism>
<dbReference type="AlphaFoldDB" id="A0A6A5G4P5"/>
<gene>
    <name evidence="4" type="ORF">GCK72_026140</name>
</gene>
<dbReference type="RefSeq" id="XP_003101930.2">
    <property type="nucleotide sequence ID" value="XM_003101882.2"/>
</dbReference>
<dbReference type="PROSITE" id="PS51156">
    <property type="entry name" value="ELM2"/>
    <property type="match status" value="1"/>
</dbReference>
<protein>
    <recommendedName>
        <fullName evidence="3">ELM2 domain-containing protein</fullName>
    </recommendedName>
</protein>
<evidence type="ECO:0000256" key="2">
    <source>
        <dbReference type="SAM" id="MobiDB-lite"/>
    </source>
</evidence>
<reference evidence="4 5" key="1">
    <citation type="submission" date="2019-12" db="EMBL/GenBank/DDBJ databases">
        <title>Chromosome-level assembly of the Caenorhabditis remanei genome.</title>
        <authorList>
            <person name="Teterina A.A."/>
            <person name="Willis J.H."/>
            <person name="Phillips P.C."/>
        </authorList>
    </citation>
    <scope>NUCLEOTIDE SEQUENCE [LARGE SCALE GENOMIC DNA]</scope>
    <source>
        <strain evidence="4 5">PX506</strain>
        <tissue evidence="4">Whole organism</tissue>
    </source>
</reference>
<accession>A0A6A5G4P5</accession>
<sequence>MELSKEPESVSMSDTDGTAKARREDSESTTGEIDTELFHSIDDSTIKKPDGLKFTPPQSDAHLLKTSKNSNSSAQCDPVSSAISTLTNQIQESQENEPTKTVKIEKKSSRVGNEYLVNIPAMLTTNPIEYHSNAELQEELTWRSNVIENVKDEEIFVQETRNVYWRAVWRQFHGQVQFETVLQHLMENEYSFAKSLENIENILSSLPPTTKILSKWQALRLFQQAMDEYVTHEKLRKLVMPNFNITDIHLFRFQFIRFYMFNAACICHHSLCNPVEFEPRHGCTNYAKLLKESSDIEKLCLLCQTYQMITGTTRPSNHVNFTNEERKLISACKANEKELNKFMDREVFEKLCNDEKIQRWKDLKLTDEENIMLGFENSRTRTSYTKKTDAQKRTYLLENLQPFVLPIFIDCNCFNSAERKALMKKQQLCLPKVYGPRVVRFAEDFNPWLDLSTE</sequence>
<evidence type="ECO:0000256" key="1">
    <source>
        <dbReference type="ARBA" id="ARBA00023242"/>
    </source>
</evidence>
<comment type="caution">
    <text evidence="4">The sequence shown here is derived from an EMBL/GenBank/DDBJ whole genome shotgun (WGS) entry which is preliminary data.</text>
</comment>
<dbReference type="CTD" id="9813708"/>
<feature type="compositionally biased region" description="Basic and acidic residues" evidence="2">
    <location>
        <begin position="36"/>
        <end position="51"/>
    </location>
</feature>
<feature type="domain" description="ELM2" evidence="3">
    <location>
        <begin position="107"/>
        <end position="203"/>
    </location>
</feature>
<dbReference type="GeneID" id="9813708"/>
<dbReference type="KEGG" id="crq:GCK72_026140"/>
<dbReference type="EMBL" id="WUAV01000006">
    <property type="protein sequence ID" value="KAF1749672.1"/>
    <property type="molecule type" value="Genomic_DNA"/>
</dbReference>
<feature type="compositionally biased region" description="Polar residues" evidence="2">
    <location>
        <begin position="66"/>
        <end position="75"/>
    </location>
</feature>
<evidence type="ECO:0000313" key="4">
    <source>
        <dbReference type="EMBL" id="KAF1749672.1"/>
    </source>
</evidence>
<evidence type="ECO:0000313" key="5">
    <source>
        <dbReference type="Proteomes" id="UP000483820"/>
    </source>
</evidence>
<keyword evidence="1" id="KW-0539">Nucleus</keyword>
<dbReference type="InterPro" id="IPR000949">
    <property type="entry name" value="ELM2_dom"/>
</dbReference>